<dbReference type="GO" id="GO:0016887">
    <property type="term" value="F:ATP hydrolysis activity"/>
    <property type="evidence" value="ECO:0007669"/>
    <property type="project" value="InterPro"/>
</dbReference>
<dbReference type="InterPro" id="IPR027417">
    <property type="entry name" value="P-loop_NTPase"/>
</dbReference>
<dbReference type="AlphaFoldDB" id="A0A3D4S4X9"/>
<name>A0A3D4S4X9_9ENTE</name>
<comment type="caution">
    <text evidence="3">The sequence shown here is derived from an EMBL/GenBank/DDBJ whole genome shotgun (WGS) entry which is preliminary data.</text>
</comment>
<proteinExistence type="predicted"/>
<dbReference type="STRING" id="1121105.GCA_000421665_00397"/>
<dbReference type="EMBL" id="DQHO01000027">
    <property type="protein sequence ID" value="HCS93905.1"/>
    <property type="molecule type" value="Genomic_DNA"/>
</dbReference>
<keyword evidence="3" id="KW-0547">Nucleotide-binding</keyword>
<dbReference type="RefSeq" id="WP_022795692.1">
    <property type="nucleotide sequence ID" value="NZ_JBQDSL010000043.1"/>
</dbReference>
<organism evidence="3 4">
    <name type="scientific">Bavariicoccus seileri</name>
    <dbReference type="NCBI Taxonomy" id="549685"/>
    <lineage>
        <taxon>Bacteria</taxon>
        <taxon>Bacillati</taxon>
        <taxon>Bacillota</taxon>
        <taxon>Bacilli</taxon>
        <taxon>Lactobacillales</taxon>
        <taxon>Enterococcaceae</taxon>
        <taxon>Bavariicoccus</taxon>
    </lineage>
</organism>
<dbReference type="PANTHER" id="PTHR43581:SF4">
    <property type="entry name" value="ATP_GTP PHOSPHATASE"/>
    <property type="match status" value="1"/>
</dbReference>
<evidence type="ECO:0000259" key="1">
    <source>
        <dbReference type="Pfam" id="PF13304"/>
    </source>
</evidence>
<dbReference type="SUPFAM" id="SSF52540">
    <property type="entry name" value="P-loop containing nucleoside triphosphate hydrolases"/>
    <property type="match status" value="1"/>
</dbReference>
<sequence length="308" mass="33914">MTFKINSVEIDHIGVLDQASFDFSEDPSGVVSIYGSNRTGKTSFITAIQAVVRHFKGEKLDDLTPLLSEGVENGSVVLSGSYEGQDWRVSVTIEKVDYGITSHQEVSLSDGLSMEQLVQLVTQRIIVLPHISTDVLHLSPLSETFSRLLNQTSDNTLAIEMIGSTLIFPNNFLAILTEFENLANDLLEELIPDMSIQLVYGHRGMQLVVNTIGPLGESSQLYDAESTGTKYLVNLLSTLATIKTEGRIVFIDDLGSRLGPDWLDKIIDYFSEDKRGQLIFTSYRPIESPIVSPTENPTSGGLLQLSLE</sequence>
<dbReference type="Pfam" id="PF13304">
    <property type="entry name" value="AAA_21"/>
    <property type="match status" value="1"/>
</dbReference>
<keyword evidence="3" id="KW-0067">ATP-binding</keyword>
<accession>A0A3D4S4X9</accession>
<dbReference type="InterPro" id="IPR003959">
    <property type="entry name" value="ATPase_AAA_core"/>
</dbReference>
<feature type="domain" description="YhaN AAA" evidence="2">
    <location>
        <begin position="4"/>
        <end position="51"/>
    </location>
</feature>
<dbReference type="InterPro" id="IPR051396">
    <property type="entry name" value="Bact_Antivir_Def_Nuclease"/>
</dbReference>
<dbReference type="Proteomes" id="UP000262195">
    <property type="component" value="Unassembled WGS sequence"/>
</dbReference>
<protein>
    <submittedName>
        <fullName evidence="3">ATP-binding protein</fullName>
    </submittedName>
</protein>
<dbReference type="Pfam" id="PF13514">
    <property type="entry name" value="AAA_27"/>
    <property type="match status" value="1"/>
</dbReference>
<dbReference type="Gene3D" id="3.40.50.300">
    <property type="entry name" value="P-loop containing nucleotide triphosphate hydrolases"/>
    <property type="match status" value="1"/>
</dbReference>
<gene>
    <name evidence="3" type="ORF">DIW15_04265</name>
</gene>
<evidence type="ECO:0000259" key="2">
    <source>
        <dbReference type="Pfam" id="PF13514"/>
    </source>
</evidence>
<dbReference type="GO" id="GO:0005524">
    <property type="term" value="F:ATP binding"/>
    <property type="evidence" value="ECO:0007669"/>
    <property type="project" value="UniProtKB-KW"/>
</dbReference>
<reference evidence="3 4" key="1">
    <citation type="journal article" date="2018" name="Nat. Biotechnol.">
        <title>A standardized bacterial taxonomy based on genome phylogeny substantially revises the tree of life.</title>
        <authorList>
            <person name="Parks D.H."/>
            <person name="Chuvochina M."/>
            <person name="Waite D.W."/>
            <person name="Rinke C."/>
            <person name="Skarshewski A."/>
            <person name="Chaumeil P.A."/>
            <person name="Hugenholtz P."/>
        </authorList>
    </citation>
    <scope>NUCLEOTIDE SEQUENCE [LARGE SCALE GENOMIC DNA]</scope>
    <source>
        <strain evidence="3">UBA11306</strain>
    </source>
</reference>
<dbReference type="PANTHER" id="PTHR43581">
    <property type="entry name" value="ATP/GTP PHOSPHATASE"/>
    <property type="match status" value="1"/>
</dbReference>
<evidence type="ECO:0000313" key="4">
    <source>
        <dbReference type="Proteomes" id="UP000262195"/>
    </source>
</evidence>
<evidence type="ECO:0000313" key="3">
    <source>
        <dbReference type="EMBL" id="HCS93905.1"/>
    </source>
</evidence>
<dbReference type="InterPro" id="IPR038734">
    <property type="entry name" value="YhaN_AAA"/>
</dbReference>
<feature type="domain" description="ATPase AAA-type core" evidence="1">
    <location>
        <begin position="222"/>
        <end position="282"/>
    </location>
</feature>